<feature type="signal peptide" evidence="2">
    <location>
        <begin position="1"/>
        <end position="21"/>
    </location>
</feature>
<keyword evidence="4" id="KW-1185">Reference proteome</keyword>
<keyword evidence="1" id="KW-0472">Membrane</keyword>
<gene>
    <name evidence="3" type="ORF">JKP88DRAFT_171617</name>
</gene>
<dbReference type="AlphaFoldDB" id="A0A836C7R0"/>
<sequence>MTNSPASIGLLFFSLLAASVGFGTMTMAAIHDGQWNETARYASLSANLITFAIVSAQCLLLLEQHMCTPLMPFIEVNNFLFSLRTHTSPGDICNKNLHASCDNLKGVSMCIVDNSCLGGIAEVSPYLRHT</sequence>
<name>A0A836C7R0_9STRA</name>
<dbReference type="Proteomes" id="UP000664859">
    <property type="component" value="Unassembled WGS sequence"/>
</dbReference>
<proteinExistence type="predicted"/>
<keyword evidence="1" id="KW-0812">Transmembrane</keyword>
<feature type="transmembrane region" description="Helical" evidence="1">
    <location>
        <begin position="44"/>
        <end position="62"/>
    </location>
</feature>
<organism evidence="3 4">
    <name type="scientific">Tribonema minus</name>
    <dbReference type="NCBI Taxonomy" id="303371"/>
    <lineage>
        <taxon>Eukaryota</taxon>
        <taxon>Sar</taxon>
        <taxon>Stramenopiles</taxon>
        <taxon>Ochrophyta</taxon>
        <taxon>PX clade</taxon>
        <taxon>Xanthophyceae</taxon>
        <taxon>Tribonematales</taxon>
        <taxon>Tribonemataceae</taxon>
        <taxon>Tribonema</taxon>
    </lineage>
</organism>
<keyword evidence="1" id="KW-1133">Transmembrane helix</keyword>
<evidence type="ECO:0000313" key="3">
    <source>
        <dbReference type="EMBL" id="KAG5176140.1"/>
    </source>
</evidence>
<feature type="chain" id="PRO_5032753417" evidence="2">
    <location>
        <begin position="22"/>
        <end position="130"/>
    </location>
</feature>
<comment type="caution">
    <text evidence="3">The sequence shown here is derived from an EMBL/GenBank/DDBJ whole genome shotgun (WGS) entry which is preliminary data.</text>
</comment>
<accession>A0A836C7R0</accession>
<evidence type="ECO:0000256" key="1">
    <source>
        <dbReference type="SAM" id="Phobius"/>
    </source>
</evidence>
<evidence type="ECO:0000313" key="4">
    <source>
        <dbReference type="Proteomes" id="UP000664859"/>
    </source>
</evidence>
<evidence type="ECO:0000256" key="2">
    <source>
        <dbReference type="SAM" id="SignalP"/>
    </source>
</evidence>
<protein>
    <submittedName>
        <fullName evidence="3">Uncharacterized protein</fullName>
    </submittedName>
</protein>
<dbReference type="EMBL" id="JAFCMP010000540">
    <property type="protein sequence ID" value="KAG5176140.1"/>
    <property type="molecule type" value="Genomic_DNA"/>
</dbReference>
<keyword evidence="2" id="KW-0732">Signal</keyword>
<reference evidence="3" key="1">
    <citation type="submission" date="2021-02" db="EMBL/GenBank/DDBJ databases">
        <title>First Annotated Genome of the Yellow-green Alga Tribonema minus.</title>
        <authorList>
            <person name="Mahan K.M."/>
        </authorList>
    </citation>
    <scope>NUCLEOTIDE SEQUENCE</scope>
    <source>
        <strain evidence="3">UTEX B ZZ1240</strain>
    </source>
</reference>